<organism evidence="1 2">
    <name type="scientific">Baudoinia panamericana (strain UAMH 10762)</name>
    <name type="common">Angels' share fungus</name>
    <name type="synonym">Baudoinia compniacensis (strain UAMH 10762)</name>
    <dbReference type="NCBI Taxonomy" id="717646"/>
    <lineage>
        <taxon>Eukaryota</taxon>
        <taxon>Fungi</taxon>
        <taxon>Dikarya</taxon>
        <taxon>Ascomycota</taxon>
        <taxon>Pezizomycotina</taxon>
        <taxon>Dothideomycetes</taxon>
        <taxon>Dothideomycetidae</taxon>
        <taxon>Mycosphaerellales</taxon>
        <taxon>Teratosphaeriaceae</taxon>
        <taxon>Baudoinia</taxon>
    </lineage>
</organism>
<dbReference type="EMBL" id="KB445550">
    <property type="protein sequence ID" value="EMD00602.1"/>
    <property type="molecule type" value="Genomic_DNA"/>
</dbReference>
<accession>M2MUK1</accession>
<name>M2MUK1_BAUPA</name>
<dbReference type="RefSeq" id="XP_007671786.1">
    <property type="nucleotide sequence ID" value="XM_007673596.1"/>
</dbReference>
<dbReference type="HOGENOM" id="CLU_3105967_0_0_1"/>
<dbReference type="Proteomes" id="UP000011761">
    <property type="component" value="Unassembled WGS sequence"/>
</dbReference>
<dbReference type="AlphaFoldDB" id="M2MUK1"/>
<gene>
    <name evidence="1" type="ORF">BAUCODRAFT_175583</name>
</gene>
<dbReference type="KEGG" id="bcom:BAUCODRAFT_175583"/>
<evidence type="ECO:0000313" key="1">
    <source>
        <dbReference type="EMBL" id="EMD00602.1"/>
    </source>
</evidence>
<evidence type="ECO:0000313" key="2">
    <source>
        <dbReference type="Proteomes" id="UP000011761"/>
    </source>
</evidence>
<protein>
    <submittedName>
        <fullName evidence="1">Uncharacterized protein</fullName>
    </submittedName>
</protein>
<proteinExistence type="predicted"/>
<reference evidence="1 2" key="1">
    <citation type="journal article" date="2012" name="PLoS Pathog.">
        <title>Diverse lifestyles and strategies of plant pathogenesis encoded in the genomes of eighteen Dothideomycetes fungi.</title>
        <authorList>
            <person name="Ohm R.A."/>
            <person name="Feau N."/>
            <person name="Henrissat B."/>
            <person name="Schoch C.L."/>
            <person name="Horwitz B.A."/>
            <person name="Barry K.W."/>
            <person name="Condon B.J."/>
            <person name="Copeland A.C."/>
            <person name="Dhillon B."/>
            <person name="Glaser F."/>
            <person name="Hesse C.N."/>
            <person name="Kosti I."/>
            <person name="LaButti K."/>
            <person name="Lindquist E.A."/>
            <person name="Lucas S."/>
            <person name="Salamov A.A."/>
            <person name="Bradshaw R.E."/>
            <person name="Ciuffetti L."/>
            <person name="Hamelin R.C."/>
            <person name="Kema G.H.J."/>
            <person name="Lawrence C."/>
            <person name="Scott J.A."/>
            <person name="Spatafora J.W."/>
            <person name="Turgeon B.G."/>
            <person name="de Wit P.J.G.M."/>
            <person name="Zhong S."/>
            <person name="Goodwin S.B."/>
            <person name="Grigoriev I.V."/>
        </authorList>
    </citation>
    <scope>NUCLEOTIDE SEQUENCE [LARGE SCALE GENOMIC DNA]</scope>
    <source>
        <strain evidence="1 2">UAMH 10762</strain>
    </source>
</reference>
<sequence>MTSGVGCPSYRCQYRLSSAASVLSSCRDQHVAVYVQLAKTLKRYSTLAHFT</sequence>
<keyword evidence="2" id="KW-1185">Reference proteome</keyword>
<dbReference type="GeneID" id="19109470"/>